<name>A0A1J8R9G7_9AGAM</name>
<feature type="region of interest" description="Disordered" evidence="1">
    <location>
        <begin position="211"/>
        <end position="298"/>
    </location>
</feature>
<feature type="compositionally biased region" description="Basic and acidic residues" evidence="1">
    <location>
        <begin position="106"/>
        <end position="115"/>
    </location>
</feature>
<feature type="compositionally biased region" description="Basic and acidic residues" evidence="1">
    <location>
        <begin position="85"/>
        <end position="98"/>
    </location>
</feature>
<feature type="compositionally biased region" description="Basic and acidic residues" evidence="1">
    <location>
        <begin position="15"/>
        <end position="26"/>
    </location>
</feature>
<proteinExistence type="predicted"/>
<evidence type="ECO:0000313" key="3">
    <source>
        <dbReference type="Proteomes" id="UP000183567"/>
    </source>
</evidence>
<keyword evidence="3" id="KW-1185">Reference proteome</keyword>
<feature type="region of interest" description="Disordered" evidence="1">
    <location>
        <begin position="1"/>
        <end position="131"/>
    </location>
</feature>
<gene>
    <name evidence="2" type="ORF">AZE42_01611</name>
</gene>
<reference evidence="2 3" key="1">
    <citation type="submission" date="2016-03" db="EMBL/GenBank/DDBJ databases">
        <title>Comparative genomics of the ectomycorrhizal sister species Rhizopogon vinicolor and Rhizopogon vesiculosus (Basidiomycota: Boletales) reveals a divergence of the mating type B locus.</title>
        <authorList>
            <person name="Mujic A.B."/>
            <person name="Kuo A."/>
            <person name="Tritt A."/>
            <person name="Lipzen A."/>
            <person name="Chen C."/>
            <person name="Johnson J."/>
            <person name="Sharma A."/>
            <person name="Barry K."/>
            <person name="Grigoriev I.V."/>
            <person name="Spatafora J.W."/>
        </authorList>
    </citation>
    <scope>NUCLEOTIDE SEQUENCE [LARGE SCALE GENOMIC DNA]</scope>
    <source>
        <strain evidence="2 3">AM-OR11-056</strain>
    </source>
</reference>
<dbReference type="Proteomes" id="UP000183567">
    <property type="component" value="Unassembled WGS sequence"/>
</dbReference>
<evidence type="ECO:0000313" key="2">
    <source>
        <dbReference type="EMBL" id="OJA20516.1"/>
    </source>
</evidence>
<dbReference type="STRING" id="180088.A0A1J8R9G7"/>
<feature type="compositionally biased region" description="Low complexity" evidence="1">
    <location>
        <begin position="1"/>
        <end position="14"/>
    </location>
</feature>
<dbReference type="OrthoDB" id="2587563at2759"/>
<protein>
    <submittedName>
        <fullName evidence="2">Uncharacterized protein</fullName>
    </submittedName>
</protein>
<accession>A0A1J8R9G7</accession>
<dbReference type="EMBL" id="LVVM01000530">
    <property type="protein sequence ID" value="OJA20516.1"/>
    <property type="molecule type" value="Genomic_DNA"/>
</dbReference>
<organism evidence="2 3">
    <name type="scientific">Rhizopogon vesiculosus</name>
    <dbReference type="NCBI Taxonomy" id="180088"/>
    <lineage>
        <taxon>Eukaryota</taxon>
        <taxon>Fungi</taxon>
        <taxon>Dikarya</taxon>
        <taxon>Basidiomycota</taxon>
        <taxon>Agaricomycotina</taxon>
        <taxon>Agaricomycetes</taxon>
        <taxon>Agaricomycetidae</taxon>
        <taxon>Boletales</taxon>
        <taxon>Suillineae</taxon>
        <taxon>Rhizopogonaceae</taxon>
        <taxon>Rhizopogon</taxon>
    </lineage>
</organism>
<dbReference type="AlphaFoldDB" id="A0A1J8R9G7"/>
<feature type="compositionally biased region" description="Basic and acidic residues" evidence="1">
    <location>
        <begin position="269"/>
        <end position="278"/>
    </location>
</feature>
<sequence>MEDGSSPAASSSLLKARDLSLPKKPIEVISPPPKNIKKESPPLPPPRPTLPIQSPPSNSSSKTEQRPKSNGVAKVGRKSPIYTSSDEREIPEPPRKFTQDSSVNADHSKGKDGRTRPRSSYPPPPYRHGLRSRYQSKYGHYLDTYSKIVVQKPKIEPMLNGESEAEGEIMDPEELKRLSTEHKNRKEELEFIQDKWMNGVALKANASLQPYRWQATSPPSNSPSKAEQRPKPNGVAKARRKSPIYTSSDEGEIPEPPRKFTQDSSVNADRSKGKDGRTRPRSSYPLPPDRHGLRSRYQSKYGHYLDTYSKIVTQKRKIEAILNGESEAEGEIMDPEELKRLSTEHKNQKEELEFIQDKWMNGSVSE</sequence>
<feature type="compositionally biased region" description="Polar residues" evidence="1">
    <location>
        <begin position="214"/>
        <end position="225"/>
    </location>
</feature>
<evidence type="ECO:0000256" key="1">
    <source>
        <dbReference type="SAM" id="MobiDB-lite"/>
    </source>
</evidence>
<comment type="caution">
    <text evidence="2">The sequence shown here is derived from an EMBL/GenBank/DDBJ whole genome shotgun (WGS) entry which is preliminary data.</text>
</comment>